<dbReference type="GO" id="GO:0050549">
    <property type="term" value="F:cyclohexyl-isocyanide hydratase activity"/>
    <property type="evidence" value="ECO:0007669"/>
    <property type="project" value="UniProtKB-EC"/>
</dbReference>
<dbReference type="RefSeq" id="WP_307337886.1">
    <property type="nucleotide sequence ID" value="NZ_JAUSUQ010000005.1"/>
</dbReference>
<dbReference type="Gene3D" id="3.40.50.880">
    <property type="match status" value="1"/>
</dbReference>
<reference evidence="2 3" key="1">
    <citation type="submission" date="2023-07" db="EMBL/GenBank/DDBJ databases">
        <title>Genomic Encyclopedia of Type Strains, Phase IV (KMG-IV): sequencing the most valuable type-strain genomes for metagenomic binning, comparative biology and taxonomic classification.</title>
        <authorList>
            <person name="Goeker M."/>
        </authorList>
    </citation>
    <scope>NUCLEOTIDE SEQUENCE [LARGE SCALE GENOMIC DNA]</scope>
    <source>
        <strain evidence="2 3">DSM 17740</strain>
    </source>
</reference>
<organism evidence="2 3">
    <name type="scientific">Caldalkalibacillus uzonensis</name>
    <dbReference type="NCBI Taxonomy" id="353224"/>
    <lineage>
        <taxon>Bacteria</taxon>
        <taxon>Bacillati</taxon>
        <taxon>Bacillota</taxon>
        <taxon>Bacilli</taxon>
        <taxon>Bacillales</taxon>
        <taxon>Bacillaceae</taxon>
        <taxon>Caldalkalibacillus</taxon>
    </lineage>
</organism>
<dbReference type="CDD" id="cd03139">
    <property type="entry name" value="GATase1_PfpI_2"/>
    <property type="match status" value="1"/>
</dbReference>
<dbReference type="Proteomes" id="UP001232445">
    <property type="component" value="Unassembled WGS sequence"/>
</dbReference>
<dbReference type="PANTHER" id="PTHR43130">
    <property type="entry name" value="ARAC-FAMILY TRANSCRIPTIONAL REGULATOR"/>
    <property type="match status" value="1"/>
</dbReference>
<dbReference type="EMBL" id="JAUSUQ010000005">
    <property type="protein sequence ID" value="MDQ0338855.1"/>
    <property type="molecule type" value="Genomic_DNA"/>
</dbReference>
<accession>A0ABU0CR25</accession>
<dbReference type="EC" id="4.2.1.103" evidence="2"/>
<comment type="caution">
    <text evidence="2">The sequence shown here is derived from an EMBL/GenBank/DDBJ whole genome shotgun (WGS) entry which is preliminary data.</text>
</comment>
<dbReference type="InterPro" id="IPR029062">
    <property type="entry name" value="Class_I_gatase-like"/>
</dbReference>
<evidence type="ECO:0000259" key="1">
    <source>
        <dbReference type="Pfam" id="PF01965"/>
    </source>
</evidence>
<dbReference type="SUPFAM" id="SSF52317">
    <property type="entry name" value="Class I glutamine amidotransferase-like"/>
    <property type="match status" value="1"/>
</dbReference>
<sequence length="193" mass="21601">MKIAFILFDRLTVLDFIGFYDVITRLKTMAIKPEVKWDLCALKEQVADELGVRIKVDRVRPDLGDYDMIFVPGGMGTRQLKDDSVFINWLKTARDVHTKVSVCTGSLLLGAAGFLKGKKATTHPNAYTLLSPYCAQVVEKRIVKDGNIITGGGVATSIDLGLYMLEELAGHEAVQRVQRQMDYPYYPSKEKLL</sequence>
<feature type="domain" description="DJ-1/PfpI" evidence="1">
    <location>
        <begin position="1"/>
        <end position="166"/>
    </location>
</feature>
<dbReference type="InterPro" id="IPR002818">
    <property type="entry name" value="DJ-1/PfpI"/>
</dbReference>
<evidence type="ECO:0000313" key="2">
    <source>
        <dbReference type="EMBL" id="MDQ0338855.1"/>
    </source>
</evidence>
<proteinExistence type="predicted"/>
<keyword evidence="3" id="KW-1185">Reference proteome</keyword>
<evidence type="ECO:0000313" key="3">
    <source>
        <dbReference type="Proteomes" id="UP001232445"/>
    </source>
</evidence>
<protein>
    <submittedName>
        <fullName evidence="2">Cyclohexyl-isocyanide hydratase</fullName>
        <ecNumber evidence="2">4.2.1.103</ecNumber>
    </submittedName>
</protein>
<dbReference type="PANTHER" id="PTHR43130:SF2">
    <property type="entry name" value="DJ-1_PFPI DOMAIN-CONTAINING PROTEIN"/>
    <property type="match status" value="1"/>
</dbReference>
<name>A0ABU0CR25_9BACI</name>
<keyword evidence="2" id="KW-0456">Lyase</keyword>
<gene>
    <name evidence="2" type="ORF">J2S00_001641</name>
</gene>
<dbReference type="Pfam" id="PF01965">
    <property type="entry name" value="DJ-1_PfpI"/>
    <property type="match status" value="1"/>
</dbReference>
<dbReference type="InterPro" id="IPR052158">
    <property type="entry name" value="INH-QAR"/>
</dbReference>